<protein>
    <recommendedName>
        <fullName evidence="4">RPW8 domain-containing protein</fullName>
    </recommendedName>
</protein>
<comment type="similarity">
    <text evidence="1">Belongs to the disease resistance NB-LRR family.</text>
</comment>
<sequence>MAVAFVGGAALGAVFGELLRAVEDVVSKSANFNSILKQLQSTLNRVTPTIEDIEKLNRVLDRPQIETDMFTDRLREGQRLVLKCAKVRCWNYCAKYSYAKKLMALEKSLLNFFIIDVAAVNYRDTKDVLVAVNRVDSKLDRMGTMGGFVGCCGIPGVRDFVVGFYEPLRVLKMQIIDGQEQVVVISAPGGCGKTTLAKMLCHDAEIKGTFL</sequence>
<proteinExistence type="inferred from homology"/>
<keyword evidence="6" id="KW-1185">Reference proteome</keyword>
<evidence type="ECO:0000259" key="4">
    <source>
        <dbReference type="PROSITE" id="PS51153"/>
    </source>
</evidence>
<organism evidence="5 6">
    <name type="scientific">Actinidia rufa</name>
    <dbReference type="NCBI Taxonomy" id="165716"/>
    <lineage>
        <taxon>Eukaryota</taxon>
        <taxon>Viridiplantae</taxon>
        <taxon>Streptophyta</taxon>
        <taxon>Embryophyta</taxon>
        <taxon>Tracheophyta</taxon>
        <taxon>Spermatophyta</taxon>
        <taxon>Magnoliopsida</taxon>
        <taxon>eudicotyledons</taxon>
        <taxon>Gunneridae</taxon>
        <taxon>Pentapetalae</taxon>
        <taxon>asterids</taxon>
        <taxon>Ericales</taxon>
        <taxon>Actinidiaceae</taxon>
        <taxon>Actinidia</taxon>
    </lineage>
</organism>
<dbReference type="Pfam" id="PF05659">
    <property type="entry name" value="RPW8"/>
    <property type="match status" value="1"/>
</dbReference>
<gene>
    <name evidence="5" type="ORF">Acr_09g0006460</name>
</gene>
<dbReference type="OrthoDB" id="2016095at2759"/>
<evidence type="ECO:0000313" key="5">
    <source>
        <dbReference type="EMBL" id="GFY94200.1"/>
    </source>
</evidence>
<dbReference type="PROSITE" id="PS51153">
    <property type="entry name" value="RPW8"/>
    <property type="match status" value="1"/>
</dbReference>
<feature type="domain" description="RPW8" evidence="4">
    <location>
        <begin position="1"/>
        <end position="151"/>
    </location>
</feature>
<keyword evidence="2" id="KW-0611">Plant defense</keyword>
<dbReference type="Gene3D" id="3.40.50.300">
    <property type="entry name" value="P-loop containing nucleotide triphosphate hydrolases"/>
    <property type="match status" value="1"/>
</dbReference>
<dbReference type="AlphaFoldDB" id="A0A7J0F697"/>
<keyword evidence="3" id="KW-0732">Signal</keyword>
<evidence type="ECO:0000256" key="2">
    <source>
        <dbReference type="ARBA" id="ARBA00022821"/>
    </source>
</evidence>
<evidence type="ECO:0000256" key="3">
    <source>
        <dbReference type="SAM" id="SignalP"/>
    </source>
</evidence>
<reference evidence="5 6" key="1">
    <citation type="submission" date="2019-07" db="EMBL/GenBank/DDBJ databases">
        <title>De Novo Assembly of kiwifruit Actinidia rufa.</title>
        <authorList>
            <person name="Sugita-Konishi S."/>
            <person name="Sato K."/>
            <person name="Mori E."/>
            <person name="Abe Y."/>
            <person name="Kisaki G."/>
            <person name="Hamano K."/>
            <person name="Suezawa K."/>
            <person name="Otani M."/>
            <person name="Fukuda T."/>
            <person name="Manabe T."/>
            <person name="Gomi K."/>
            <person name="Tabuchi M."/>
            <person name="Akimitsu K."/>
            <person name="Kataoka I."/>
        </authorList>
    </citation>
    <scope>NUCLEOTIDE SEQUENCE [LARGE SCALE GENOMIC DNA]</scope>
    <source>
        <strain evidence="6">cv. Fuchu</strain>
    </source>
</reference>
<feature type="chain" id="PRO_5029503077" description="RPW8 domain-containing protein" evidence="3">
    <location>
        <begin position="17"/>
        <end position="211"/>
    </location>
</feature>
<dbReference type="PANTHER" id="PTHR36766:SF3">
    <property type="entry name" value="RPW8 DOMAIN-CONTAINING PROTEIN"/>
    <property type="match status" value="1"/>
</dbReference>
<dbReference type="InterPro" id="IPR008808">
    <property type="entry name" value="Powdery_mildew-R_dom"/>
</dbReference>
<dbReference type="PANTHER" id="PTHR36766">
    <property type="entry name" value="PLANT BROAD-SPECTRUM MILDEW RESISTANCE PROTEIN RPW8"/>
    <property type="match status" value="1"/>
</dbReference>
<dbReference type="EMBL" id="BJWL01000009">
    <property type="protein sequence ID" value="GFY94200.1"/>
    <property type="molecule type" value="Genomic_DNA"/>
</dbReference>
<evidence type="ECO:0000313" key="6">
    <source>
        <dbReference type="Proteomes" id="UP000585474"/>
    </source>
</evidence>
<accession>A0A7J0F697</accession>
<feature type="signal peptide" evidence="3">
    <location>
        <begin position="1"/>
        <end position="16"/>
    </location>
</feature>
<comment type="caution">
    <text evidence="5">The sequence shown here is derived from an EMBL/GenBank/DDBJ whole genome shotgun (WGS) entry which is preliminary data.</text>
</comment>
<dbReference type="InterPro" id="IPR027417">
    <property type="entry name" value="P-loop_NTPase"/>
</dbReference>
<dbReference type="GO" id="GO:0006952">
    <property type="term" value="P:defense response"/>
    <property type="evidence" value="ECO:0007669"/>
    <property type="project" value="UniProtKB-KW"/>
</dbReference>
<dbReference type="Proteomes" id="UP000585474">
    <property type="component" value="Unassembled WGS sequence"/>
</dbReference>
<name>A0A7J0F697_9ERIC</name>
<evidence type="ECO:0000256" key="1">
    <source>
        <dbReference type="ARBA" id="ARBA00008894"/>
    </source>
</evidence>
<dbReference type="SUPFAM" id="SSF52540">
    <property type="entry name" value="P-loop containing nucleoside triphosphate hydrolases"/>
    <property type="match status" value="1"/>
</dbReference>